<evidence type="ECO:0000256" key="9">
    <source>
        <dbReference type="ARBA" id="ARBA00022842"/>
    </source>
</evidence>
<name>A0A1I5BY33_9FLAO</name>
<evidence type="ECO:0000256" key="2">
    <source>
        <dbReference type="ARBA" id="ARBA00001946"/>
    </source>
</evidence>
<proteinExistence type="inferred from homology"/>
<dbReference type="PANTHER" id="PTHR45627:SF12">
    <property type="entry name" value="ADENYLATE CYCLASE TYPE 2"/>
    <property type="match status" value="1"/>
</dbReference>
<keyword evidence="5 16" id="KW-0812">Transmembrane</keyword>
<dbReference type="InterPro" id="IPR006674">
    <property type="entry name" value="HD_domain"/>
</dbReference>
<dbReference type="Pfam" id="PF00211">
    <property type="entry name" value="Guanylate_cyc"/>
    <property type="match status" value="1"/>
</dbReference>
<dbReference type="InterPro" id="IPR018297">
    <property type="entry name" value="A/G_cyclase_CS"/>
</dbReference>
<dbReference type="InterPro" id="IPR029787">
    <property type="entry name" value="Nucleotide_cyclase"/>
</dbReference>
<keyword evidence="15" id="KW-0175">Coiled coil</keyword>
<accession>A0A1I5BY33</accession>
<reference evidence="20" key="1">
    <citation type="submission" date="2016-10" db="EMBL/GenBank/DDBJ databases">
        <authorList>
            <person name="Varghese N."/>
            <person name="Submissions S."/>
        </authorList>
    </citation>
    <scope>NUCLEOTIDE SEQUENCE [LARGE SCALE GENOMIC DNA]</scope>
    <source>
        <strain evidence="20">DS-12</strain>
    </source>
</reference>
<dbReference type="SUPFAM" id="SSF55073">
    <property type="entry name" value="Nucleotide cyclase"/>
    <property type="match status" value="1"/>
</dbReference>
<dbReference type="Gene3D" id="3.30.70.1230">
    <property type="entry name" value="Nucleotide cyclase"/>
    <property type="match status" value="1"/>
</dbReference>
<comment type="subcellular location">
    <subcellularLocation>
        <location evidence="3">Membrane</location>
        <topology evidence="3">Multi-pass membrane protein</topology>
    </subcellularLocation>
</comment>
<dbReference type="CDD" id="cd00077">
    <property type="entry name" value="HDc"/>
    <property type="match status" value="1"/>
</dbReference>
<sequence>MRKFITFILLLLCITSFAQTTDSLPRYTKEVIANEEAYFKLLHGWKFKHGTNDQWKNPDLVDNDWTLIKTDSLGNIIKQEMNFNKMGWFRNSFEIDSTLVGIPLSLSVDLTGAYSIYLDGKLLKTFGAFSNGSNGTIVFFTFNELKRPYTNFVFTKPGKHTFAIKYENSQIKATDTFFDFDFRITKTENALLLKQKKNQTSSIVMIIGSVFMTLFVFHLILFLFYRQFKPNLYFSLFSFSMGGVFVSISYFLMVSDVKGEEWVYKFIVFLTCLSGFALSGLVNTLFSKKQLRFKIFTALSVITILILFFSIDISGAIVPFLFAFACIECSILLIKAILKKVKGARILASGILFTLFFTLIIIIAFSIFSKNGNLELGDNQNDFTNVLVGISFVGFALSIFSIPFSMSAYLAWYFSYINTENEEKLMEVKNLTAQNLDQEKEKQTIIENINQELEVQVENRKNEIEIQKSEIKIQNEKLEVERLKSEALLLNILPEEIALELKEKGKTQSKFFDSVTILFTDFKDFTKLTEKVSSTELIEELNYCFKEFDRIISKYGIEKIKTIGDAYMAVSGLPVKDEKHAIKMVYAALEIRDFMEEYKQKRITEGKEYFEMRIGINSGEVVAGIVGIKKFAYDVWGTAVNIASEMEVNGCIGKVNISENTYKLVHKNFSTELRPEKLEDSQVNMYFAEIKEKSVNLERAKEFILNKLTQELPKHLHYHNISHILDVYDAAMRYAKLEGISAEDTELLKVAALFHDSGFIVKADGHEMISCGFAEEYLPDFGYSFNQIEKIKGMIMATRIPQTPKNHLEQILADADLDYLGRADFEEISNGLFEELKAENKISDLDTWNKIQVSFFEKHSYFTESAKRLRNAKKQENLQLIKSQLL</sequence>
<dbReference type="GO" id="GO:0004016">
    <property type="term" value="F:adenylate cyclase activity"/>
    <property type="evidence" value="ECO:0007669"/>
    <property type="project" value="UniProtKB-EC"/>
</dbReference>
<dbReference type="InterPro" id="IPR001054">
    <property type="entry name" value="A/G_cyclase"/>
</dbReference>
<keyword evidence="13 14" id="KW-0456">Lyase</keyword>
<gene>
    <name evidence="19" type="ORF">SAMN05421741_11116</name>
</gene>
<dbReference type="InterPro" id="IPR011623">
    <property type="entry name" value="7TMR_DISM_rcpt_extracell_dom1"/>
</dbReference>
<evidence type="ECO:0000256" key="6">
    <source>
        <dbReference type="ARBA" id="ARBA00022723"/>
    </source>
</evidence>
<feature type="transmembrane region" description="Helical" evidence="16">
    <location>
        <begin position="266"/>
        <end position="286"/>
    </location>
</feature>
<dbReference type="GO" id="GO:0005524">
    <property type="term" value="F:ATP binding"/>
    <property type="evidence" value="ECO:0007669"/>
    <property type="project" value="UniProtKB-KW"/>
</dbReference>
<organism evidence="19 20">
    <name type="scientific">Paenimyroides ummariense</name>
    <dbReference type="NCBI Taxonomy" id="913024"/>
    <lineage>
        <taxon>Bacteria</taxon>
        <taxon>Pseudomonadati</taxon>
        <taxon>Bacteroidota</taxon>
        <taxon>Flavobacteriia</taxon>
        <taxon>Flavobacteriales</taxon>
        <taxon>Flavobacteriaceae</taxon>
        <taxon>Paenimyroides</taxon>
    </lineage>
</organism>
<keyword evidence="7" id="KW-0547">Nucleotide-binding</keyword>
<dbReference type="SMART" id="SM00044">
    <property type="entry name" value="CYCc"/>
    <property type="match status" value="1"/>
</dbReference>
<dbReference type="EC" id="4.6.1.1" evidence="4"/>
<dbReference type="EMBL" id="FOVI01000011">
    <property type="protein sequence ID" value="SFN79648.1"/>
    <property type="molecule type" value="Genomic_DNA"/>
</dbReference>
<feature type="transmembrane region" description="Helical" evidence="16">
    <location>
        <begin position="388"/>
        <end position="414"/>
    </location>
</feature>
<dbReference type="GO" id="GO:0046872">
    <property type="term" value="F:metal ion binding"/>
    <property type="evidence" value="ECO:0007669"/>
    <property type="project" value="UniProtKB-KW"/>
</dbReference>
<comment type="cofactor">
    <cofactor evidence="2">
        <name>Mg(2+)</name>
        <dbReference type="ChEBI" id="CHEBI:18420"/>
    </cofactor>
</comment>
<feature type="signal peptide" evidence="17">
    <location>
        <begin position="1"/>
        <end position="18"/>
    </location>
</feature>
<feature type="domain" description="Guanylate cyclase" evidence="18">
    <location>
        <begin position="516"/>
        <end position="647"/>
    </location>
</feature>
<keyword evidence="6" id="KW-0479">Metal-binding</keyword>
<keyword evidence="8" id="KW-0067">ATP-binding</keyword>
<feature type="transmembrane region" description="Helical" evidence="16">
    <location>
        <begin position="232"/>
        <end position="254"/>
    </location>
</feature>
<keyword evidence="12 16" id="KW-0472">Membrane</keyword>
<dbReference type="Pfam" id="PF01966">
    <property type="entry name" value="HD"/>
    <property type="match status" value="1"/>
</dbReference>
<dbReference type="SUPFAM" id="SSF49785">
    <property type="entry name" value="Galactose-binding domain-like"/>
    <property type="match status" value="1"/>
</dbReference>
<dbReference type="Pfam" id="PF07695">
    <property type="entry name" value="7TMR-DISM_7TM"/>
    <property type="match status" value="1"/>
</dbReference>
<keyword evidence="9" id="KW-0460">Magnesium</keyword>
<evidence type="ECO:0000256" key="14">
    <source>
        <dbReference type="RuleBase" id="RU000405"/>
    </source>
</evidence>
<dbReference type="PROSITE" id="PS50125">
    <property type="entry name" value="GUANYLATE_CYCLASE_2"/>
    <property type="match status" value="1"/>
</dbReference>
<dbReference type="Gene3D" id="2.60.120.260">
    <property type="entry name" value="Galactose-binding domain-like"/>
    <property type="match status" value="1"/>
</dbReference>
<evidence type="ECO:0000313" key="19">
    <source>
        <dbReference type="EMBL" id="SFN79648.1"/>
    </source>
</evidence>
<evidence type="ECO:0000256" key="16">
    <source>
        <dbReference type="SAM" id="Phobius"/>
    </source>
</evidence>
<dbReference type="InterPro" id="IPR008979">
    <property type="entry name" value="Galactose-bd-like_sf"/>
</dbReference>
<evidence type="ECO:0000256" key="8">
    <source>
        <dbReference type="ARBA" id="ARBA00022840"/>
    </source>
</evidence>
<evidence type="ECO:0000256" key="3">
    <source>
        <dbReference type="ARBA" id="ARBA00004141"/>
    </source>
</evidence>
<dbReference type="RefSeq" id="WP_091522860.1">
    <property type="nucleotide sequence ID" value="NZ_FOVI01000011.1"/>
</dbReference>
<dbReference type="SMART" id="SM00471">
    <property type="entry name" value="HDc"/>
    <property type="match status" value="1"/>
</dbReference>
<evidence type="ECO:0000256" key="10">
    <source>
        <dbReference type="ARBA" id="ARBA00022989"/>
    </source>
</evidence>
<keyword evidence="17" id="KW-0732">Signal</keyword>
<evidence type="ECO:0000256" key="4">
    <source>
        <dbReference type="ARBA" id="ARBA00012201"/>
    </source>
</evidence>
<dbReference type="PROSITE" id="PS00452">
    <property type="entry name" value="GUANYLATE_CYCLASE_1"/>
    <property type="match status" value="1"/>
</dbReference>
<evidence type="ECO:0000256" key="15">
    <source>
        <dbReference type="SAM" id="Coils"/>
    </source>
</evidence>
<dbReference type="CDD" id="cd07302">
    <property type="entry name" value="CHD"/>
    <property type="match status" value="1"/>
</dbReference>
<keyword evidence="10 16" id="KW-1133">Transmembrane helix</keyword>
<evidence type="ECO:0000256" key="1">
    <source>
        <dbReference type="ARBA" id="ARBA00001593"/>
    </source>
</evidence>
<evidence type="ECO:0000256" key="13">
    <source>
        <dbReference type="ARBA" id="ARBA00023239"/>
    </source>
</evidence>
<dbReference type="OrthoDB" id="5728337at2"/>
<dbReference type="InterPro" id="IPR003607">
    <property type="entry name" value="HD/PDEase_dom"/>
</dbReference>
<dbReference type="GO" id="GO:0005886">
    <property type="term" value="C:plasma membrane"/>
    <property type="evidence" value="ECO:0007669"/>
    <property type="project" value="TreeGrafter"/>
</dbReference>
<dbReference type="GO" id="GO:0007189">
    <property type="term" value="P:adenylate cyclase-activating G protein-coupled receptor signaling pathway"/>
    <property type="evidence" value="ECO:0007669"/>
    <property type="project" value="TreeGrafter"/>
</dbReference>
<evidence type="ECO:0000313" key="20">
    <source>
        <dbReference type="Proteomes" id="UP000199036"/>
    </source>
</evidence>
<dbReference type="PANTHER" id="PTHR45627">
    <property type="entry name" value="ADENYLATE CYCLASE TYPE 1"/>
    <property type="match status" value="1"/>
</dbReference>
<keyword evidence="11" id="KW-0115">cAMP biosynthesis</keyword>
<feature type="transmembrane region" description="Helical" evidence="16">
    <location>
        <begin position="346"/>
        <end position="368"/>
    </location>
</feature>
<evidence type="ECO:0000256" key="7">
    <source>
        <dbReference type="ARBA" id="ARBA00022741"/>
    </source>
</evidence>
<protein>
    <recommendedName>
        <fullName evidence="4">adenylate cyclase</fullName>
        <ecNumber evidence="4">4.6.1.1</ecNumber>
    </recommendedName>
</protein>
<evidence type="ECO:0000256" key="5">
    <source>
        <dbReference type="ARBA" id="ARBA00022692"/>
    </source>
</evidence>
<evidence type="ECO:0000256" key="11">
    <source>
        <dbReference type="ARBA" id="ARBA00022998"/>
    </source>
</evidence>
<dbReference type="AlphaFoldDB" id="A0A1I5BY33"/>
<feature type="coiled-coil region" evidence="15">
    <location>
        <begin position="421"/>
        <end position="486"/>
    </location>
</feature>
<comment type="catalytic activity">
    <reaction evidence="1">
        <text>ATP = 3',5'-cyclic AMP + diphosphate</text>
        <dbReference type="Rhea" id="RHEA:15389"/>
        <dbReference type="ChEBI" id="CHEBI:30616"/>
        <dbReference type="ChEBI" id="CHEBI:33019"/>
        <dbReference type="ChEBI" id="CHEBI:58165"/>
        <dbReference type="EC" id="4.6.1.1"/>
    </reaction>
</comment>
<dbReference type="Gene3D" id="1.10.3210.10">
    <property type="entry name" value="Hypothetical protein af1432"/>
    <property type="match status" value="1"/>
</dbReference>
<feature type="chain" id="PRO_5011728054" description="adenylate cyclase" evidence="17">
    <location>
        <begin position="19"/>
        <end position="886"/>
    </location>
</feature>
<dbReference type="GO" id="GO:0006171">
    <property type="term" value="P:cAMP biosynthetic process"/>
    <property type="evidence" value="ECO:0007669"/>
    <property type="project" value="UniProtKB-KW"/>
</dbReference>
<dbReference type="Proteomes" id="UP000199036">
    <property type="component" value="Unassembled WGS sequence"/>
</dbReference>
<feature type="transmembrane region" description="Helical" evidence="16">
    <location>
        <begin position="317"/>
        <end position="334"/>
    </location>
</feature>
<evidence type="ECO:0000256" key="17">
    <source>
        <dbReference type="SAM" id="SignalP"/>
    </source>
</evidence>
<comment type="similarity">
    <text evidence="14">Belongs to the adenylyl cyclase class-4/guanylyl cyclase family.</text>
</comment>
<evidence type="ECO:0000259" key="18">
    <source>
        <dbReference type="PROSITE" id="PS50125"/>
    </source>
</evidence>
<evidence type="ECO:0000256" key="12">
    <source>
        <dbReference type="ARBA" id="ARBA00023136"/>
    </source>
</evidence>
<feature type="transmembrane region" description="Helical" evidence="16">
    <location>
        <begin position="293"/>
        <end position="311"/>
    </location>
</feature>
<feature type="transmembrane region" description="Helical" evidence="16">
    <location>
        <begin position="203"/>
        <end position="225"/>
    </location>
</feature>
<dbReference type="STRING" id="913024.SAMN05421741_11116"/>
<dbReference type="GO" id="GO:0035556">
    <property type="term" value="P:intracellular signal transduction"/>
    <property type="evidence" value="ECO:0007669"/>
    <property type="project" value="InterPro"/>
</dbReference>
<keyword evidence="20" id="KW-1185">Reference proteome</keyword>
<dbReference type="SUPFAM" id="SSF109604">
    <property type="entry name" value="HD-domain/PDEase-like"/>
    <property type="match status" value="1"/>
</dbReference>